<comment type="caution">
    <text evidence="1">The sequence shown here is derived from an EMBL/GenBank/DDBJ whole genome shotgun (WGS) entry which is preliminary data.</text>
</comment>
<sequence length="51" mass="6001">MKEILVSPLKIHRKPSLKKKTNLEMGNFEDRLTKETMLKKRPIVILVMPNL</sequence>
<feature type="non-terminal residue" evidence="1">
    <location>
        <position position="1"/>
    </location>
</feature>
<evidence type="ECO:0000313" key="1">
    <source>
        <dbReference type="EMBL" id="KAF6142337.1"/>
    </source>
</evidence>
<proteinExistence type="predicted"/>
<accession>A0A7J7LI66</accession>
<dbReference type="AlphaFoldDB" id="A0A7J7LI66"/>
<protein>
    <submittedName>
        <fullName evidence="1">Uncharacterized protein</fullName>
    </submittedName>
</protein>
<dbReference type="Proteomes" id="UP000541444">
    <property type="component" value="Unassembled WGS sequence"/>
</dbReference>
<name>A0A7J7LI66_9MAGN</name>
<gene>
    <name evidence="1" type="ORF">GIB67_023362</name>
</gene>
<reference evidence="1 2" key="1">
    <citation type="journal article" date="2020" name="IScience">
        <title>Genome Sequencing of the Endangered Kingdonia uniflora (Circaeasteraceae, Ranunculales) Reveals Potential Mechanisms of Evolutionary Specialization.</title>
        <authorList>
            <person name="Sun Y."/>
            <person name="Deng T."/>
            <person name="Zhang A."/>
            <person name="Moore M.J."/>
            <person name="Landis J.B."/>
            <person name="Lin N."/>
            <person name="Zhang H."/>
            <person name="Zhang X."/>
            <person name="Huang J."/>
            <person name="Zhang X."/>
            <person name="Sun H."/>
            <person name="Wang H."/>
        </authorList>
    </citation>
    <scope>NUCLEOTIDE SEQUENCE [LARGE SCALE GENOMIC DNA]</scope>
    <source>
        <strain evidence="1">TB1705</strain>
        <tissue evidence="1">Leaf</tissue>
    </source>
</reference>
<dbReference type="EMBL" id="JACGCM010002261">
    <property type="protein sequence ID" value="KAF6142337.1"/>
    <property type="molecule type" value="Genomic_DNA"/>
</dbReference>
<keyword evidence="2" id="KW-1185">Reference proteome</keyword>
<organism evidence="1 2">
    <name type="scientific">Kingdonia uniflora</name>
    <dbReference type="NCBI Taxonomy" id="39325"/>
    <lineage>
        <taxon>Eukaryota</taxon>
        <taxon>Viridiplantae</taxon>
        <taxon>Streptophyta</taxon>
        <taxon>Embryophyta</taxon>
        <taxon>Tracheophyta</taxon>
        <taxon>Spermatophyta</taxon>
        <taxon>Magnoliopsida</taxon>
        <taxon>Ranunculales</taxon>
        <taxon>Circaeasteraceae</taxon>
        <taxon>Kingdonia</taxon>
    </lineage>
</organism>
<evidence type="ECO:0000313" key="2">
    <source>
        <dbReference type="Proteomes" id="UP000541444"/>
    </source>
</evidence>